<feature type="coiled-coil region" evidence="11">
    <location>
        <begin position="1048"/>
        <end position="1129"/>
    </location>
</feature>
<dbReference type="SMART" id="SM00614">
    <property type="entry name" value="ZnF_BED"/>
    <property type="match status" value="1"/>
</dbReference>
<dbReference type="PROSITE" id="PS50808">
    <property type="entry name" value="ZF_BED"/>
    <property type="match status" value="1"/>
</dbReference>
<evidence type="ECO:0000256" key="7">
    <source>
        <dbReference type="ARBA" id="ARBA00023125"/>
    </source>
</evidence>
<name>A0A2N9EQK3_FAGSY</name>
<dbReference type="InterPro" id="IPR003656">
    <property type="entry name" value="Znf_BED"/>
</dbReference>
<dbReference type="GO" id="GO:0005634">
    <property type="term" value="C:nucleus"/>
    <property type="evidence" value="ECO:0007669"/>
    <property type="project" value="UniProtKB-SubCell"/>
</dbReference>
<evidence type="ECO:0000256" key="1">
    <source>
        <dbReference type="ARBA" id="ARBA00004123"/>
    </source>
</evidence>
<keyword evidence="6" id="KW-0805">Transcription regulation</keyword>
<evidence type="ECO:0000256" key="12">
    <source>
        <dbReference type="SAM" id="MobiDB-lite"/>
    </source>
</evidence>
<accession>A0A2N9EQK3</accession>
<dbReference type="SUPFAM" id="SSF57667">
    <property type="entry name" value="beta-beta-alpha zinc fingers"/>
    <property type="match status" value="1"/>
</dbReference>
<evidence type="ECO:0000256" key="8">
    <source>
        <dbReference type="ARBA" id="ARBA00023163"/>
    </source>
</evidence>
<keyword evidence="11" id="KW-0175">Coiled coil</keyword>
<evidence type="ECO:0000256" key="11">
    <source>
        <dbReference type="SAM" id="Coils"/>
    </source>
</evidence>
<evidence type="ECO:0000256" key="2">
    <source>
        <dbReference type="ARBA" id="ARBA00011738"/>
    </source>
</evidence>
<dbReference type="GO" id="GO:0009791">
    <property type="term" value="P:post-embryonic development"/>
    <property type="evidence" value="ECO:0007669"/>
    <property type="project" value="UniProtKB-ARBA"/>
</dbReference>
<dbReference type="AlphaFoldDB" id="A0A2N9EQK3"/>
<keyword evidence="9" id="KW-0539">Nucleus</keyword>
<dbReference type="InterPro" id="IPR012337">
    <property type="entry name" value="RNaseH-like_sf"/>
</dbReference>
<evidence type="ECO:0000256" key="5">
    <source>
        <dbReference type="ARBA" id="ARBA00022833"/>
    </source>
</evidence>
<feature type="compositionally biased region" description="Pro residues" evidence="12">
    <location>
        <begin position="1244"/>
        <end position="1258"/>
    </location>
</feature>
<dbReference type="GO" id="GO:0046983">
    <property type="term" value="F:protein dimerization activity"/>
    <property type="evidence" value="ECO:0007669"/>
    <property type="project" value="InterPro"/>
</dbReference>
<keyword evidence="4 10" id="KW-0863">Zinc-finger</keyword>
<comment type="subunit">
    <text evidence="2">Homodimer.</text>
</comment>
<evidence type="ECO:0000256" key="10">
    <source>
        <dbReference type="PROSITE-ProRule" id="PRU00027"/>
    </source>
</evidence>
<feature type="region of interest" description="Disordered" evidence="12">
    <location>
        <begin position="335"/>
        <end position="354"/>
    </location>
</feature>
<organism evidence="14">
    <name type="scientific">Fagus sylvatica</name>
    <name type="common">Beechnut</name>
    <dbReference type="NCBI Taxonomy" id="28930"/>
    <lineage>
        <taxon>Eukaryota</taxon>
        <taxon>Viridiplantae</taxon>
        <taxon>Streptophyta</taxon>
        <taxon>Embryophyta</taxon>
        <taxon>Tracheophyta</taxon>
        <taxon>Spermatophyta</taxon>
        <taxon>Magnoliopsida</taxon>
        <taxon>eudicotyledons</taxon>
        <taxon>Gunneridae</taxon>
        <taxon>Pentapetalae</taxon>
        <taxon>rosids</taxon>
        <taxon>fabids</taxon>
        <taxon>Fagales</taxon>
        <taxon>Fagaceae</taxon>
        <taxon>Fagus</taxon>
    </lineage>
</organism>
<dbReference type="GO" id="GO:0008270">
    <property type="term" value="F:zinc ion binding"/>
    <property type="evidence" value="ECO:0007669"/>
    <property type="project" value="UniProtKB-KW"/>
</dbReference>
<evidence type="ECO:0000256" key="4">
    <source>
        <dbReference type="ARBA" id="ARBA00022771"/>
    </source>
</evidence>
<reference evidence="14" key="1">
    <citation type="submission" date="2018-02" db="EMBL/GenBank/DDBJ databases">
        <authorList>
            <person name="Cohen D.B."/>
            <person name="Kent A.D."/>
        </authorList>
    </citation>
    <scope>NUCLEOTIDE SEQUENCE</scope>
</reference>
<keyword evidence="5" id="KW-0862">Zinc</keyword>
<evidence type="ECO:0000256" key="9">
    <source>
        <dbReference type="ARBA" id="ARBA00023242"/>
    </source>
</evidence>
<keyword evidence="3" id="KW-0479">Metal-binding</keyword>
<dbReference type="InterPro" id="IPR052035">
    <property type="entry name" value="ZnF_BED_domain_contain"/>
</dbReference>
<dbReference type="EMBL" id="OIVN01000493">
    <property type="protein sequence ID" value="SPC81106.1"/>
    <property type="molecule type" value="Genomic_DNA"/>
</dbReference>
<comment type="subcellular location">
    <subcellularLocation>
        <location evidence="1">Nucleus</location>
    </subcellularLocation>
</comment>
<gene>
    <name evidence="14" type="ORF">FSB_LOCUS8988</name>
</gene>
<evidence type="ECO:0000259" key="13">
    <source>
        <dbReference type="PROSITE" id="PS50808"/>
    </source>
</evidence>
<keyword evidence="7" id="KW-0238">DNA-binding</keyword>
<dbReference type="SUPFAM" id="SSF140996">
    <property type="entry name" value="Hermes dimerisation domain"/>
    <property type="match status" value="1"/>
</dbReference>
<dbReference type="Pfam" id="PF05699">
    <property type="entry name" value="Dimer_Tnp_hAT"/>
    <property type="match status" value="1"/>
</dbReference>
<proteinExistence type="predicted"/>
<dbReference type="InterPro" id="IPR036236">
    <property type="entry name" value="Znf_C2H2_sf"/>
</dbReference>
<evidence type="ECO:0000256" key="3">
    <source>
        <dbReference type="ARBA" id="ARBA00022723"/>
    </source>
</evidence>
<dbReference type="SUPFAM" id="SSF53098">
    <property type="entry name" value="Ribonuclease H-like"/>
    <property type="match status" value="1"/>
</dbReference>
<evidence type="ECO:0000256" key="6">
    <source>
        <dbReference type="ARBA" id="ARBA00023015"/>
    </source>
</evidence>
<feature type="region of interest" description="Disordered" evidence="12">
    <location>
        <begin position="1202"/>
        <end position="1276"/>
    </location>
</feature>
<dbReference type="PANTHER" id="PTHR46481">
    <property type="entry name" value="ZINC FINGER BED DOMAIN-CONTAINING PROTEIN 4"/>
    <property type="match status" value="1"/>
</dbReference>
<evidence type="ECO:0000313" key="14">
    <source>
        <dbReference type="EMBL" id="SPC81106.1"/>
    </source>
</evidence>
<keyword evidence="8" id="KW-0804">Transcription</keyword>
<dbReference type="CDD" id="cd22265">
    <property type="entry name" value="UDM1_RNF168"/>
    <property type="match status" value="1"/>
</dbReference>
<sequence length="1276" mass="144605">MRHIVGKLSTSSFQRYKVCANRSSDEGVMAPGSRGVGAVFVHFSDADSGQTGDAIGEPRVPRRSRSHYLSNAPGLADQLVASRKDSAREGGSCAAYFCKVPDSRESELGLVRYGPASRVHRGVFGPFEGSFPIGIPADPDKFLAIREFHVVHGCVLFPMCPGSQINLLRVRKTLCASVATSVGKSRNFQQNLILSACFHARGLAQRRVWVRRYDLANGGRRNVPYAKGGGQFDPVFGLVNGPVKPWSNLVNLGQTWSNLVKALQTLGDVSRTTFQGFLGTVGPSRVGNGSVKPRIEDGEQALHVSNRRFETFRKSAVVVIEITWRSMPLGTLKEVNKMQRPEVSPSSPSSPKRRRLVSKVWNDFNRREVDGEYRAICKHCDKDFSGSSKSGTTHLRNHLSRCSAIKKGESYKEIISSNETDDLRNQTVINGNPVFDEERSGLDMVRMIIKHGYPLDMVEHEEFKNFVKNLQPRFKLRSQDTLKADILRVYREEKEKLCKHFDMLSCRFSLILNFWTCHRKKNKYCCFTLQFIEEGRGLKLKKKILALKNVEYNYTGRALFEMVRGLLLEWNIDKKLCSITVESSSSNDQMVEILESWFGHQGYHPFKGKLFHIRCTTDIVNLLVRDGLDEIDDILRKIRKAINYISETTIGKQKFQEVVKQLNLRDKDITSQGFPISWDSTFFMLQSALEFREAFSHLQSTDCPFPIELSVEEWEMAKFMHKCLNVFYDVVRKFMESKGLTTDVYFGKFLDIRHYLLLWQESQYPFIRSIAKKMRVTYNKYFDYCTFVSGIAAVFDPRSKLGFLQYSSKGLYGSCAKNYLAIVDALGHIFDEYAKDLSSQALSSSFINNGNSSTSYEDNDCDIRDGWYKSKRGINNVPLQRGELDQYLEEEPISDPGGEFDILGWWHTNSSNFPTLWKMARDILAIPMSTSISNSAFCTETMTINPAFNGLDSDIIEALVCGKDWLDNLVTITPNKDNEHSPEPTHTSFKHTSSSIASRKLMLSNPSSTSCTEPLPSGFVIKSSDHGSSSNDAEGVRSLIRTKEIQFNEKLEAEKVAWETERRDYEAQLAAKEIQFNAKLEAEKIARETEKTEYEAQLAAKETQHRQDREQYAEKKNELEQLIVHLELDRWMLQFEANTERQRNLHVPLNYWVSCTITGTLRCCFSVGSFQSSRIVDQGTSTLAGMELARLSDVRPPIPNTPIPNTPIPNTPIPPIPNTPIPNTPPDQIDPNFPLQIDQNFPNTPIPPIPDTPIPNTPPDQIDPNFPLQIDQNFPL</sequence>
<dbReference type="InterPro" id="IPR008906">
    <property type="entry name" value="HATC_C_dom"/>
</dbReference>
<dbReference type="PANTHER" id="PTHR46481:SF10">
    <property type="entry name" value="ZINC FINGER BED DOMAIN-CONTAINING PROTEIN 39"/>
    <property type="match status" value="1"/>
</dbReference>
<dbReference type="Pfam" id="PF02892">
    <property type="entry name" value="zf-BED"/>
    <property type="match status" value="1"/>
</dbReference>
<dbReference type="InterPro" id="IPR025525">
    <property type="entry name" value="hAT-like_transposase_RNase-H"/>
</dbReference>
<feature type="domain" description="BED-type" evidence="13">
    <location>
        <begin position="355"/>
        <end position="410"/>
    </location>
</feature>
<dbReference type="Pfam" id="PF14372">
    <property type="entry name" value="hAT-like_RNase-H"/>
    <property type="match status" value="1"/>
</dbReference>
<feature type="compositionally biased region" description="Pro residues" evidence="12">
    <location>
        <begin position="1202"/>
        <end position="1225"/>
    </location>
</feature>
<dbReference type="GO" id="GO:0003677">
    <property type="term" value="F:DNA binding"/>
    <property type="evidence" value="ECO:0007669"/>
    <property type="project" value="UniProtKB-KW"/>
</dbReference>
<protein>
    <recommendedName>
        <fullName evidence="13">BED-type domain-containing protein</fullName>
    </recommendedName>
</protein>